<keyword evidence="5 6" id="KW-0413">Isomerase</keyword>
<keyword evidence="10" id="KW-1185">Reference proteome</keyword>
<dbReference type="AlphaFoldDB" id="A0A4R9A403"/>
<dbReference type="Gene3D" id="3.10.50.40">
    <property type="match status" value="2"/>
</dbReference>
<sequence>MGVARFPAPAHDPKPSSTTRAACASAPRSRRGPVRKQIALIATAGLLMAALTACSGPGATAADCDVPVTDGPAADLVSVTGDLGTAPVVDFPTPLKTDTTQRAVLIEGEGEPTVSGQRLGIELSVYNGTSGELIEQSPYSPTSAAPVTLNDEALTGLRLGLTCAQAGSRVAIVVAPDDGFGPQDGNAQLGVASTDSLIFVVDIVKTYLTRANGADQAPEAGLPSVVLNDDGRPGITIPAGDVPTELEVGVLKKGAGEKIAEGQVATLHYTGVIWGEDKTVFDSSWENGAPVPLMAVDGSTTQGGIIPGFATALIGQTVGSQIVAVIPPELAYGATASGTIPANSTLIFVVDILGVD</sequence>
<dbReference type="PANTHER" id="PTHR43811:SF19">
    <property type="entry name" value="39 KDA FK506-BINDING NUCLEAR PROTEIN"/>
    <property type="match status" value="1"/>
</dbReference>
<organism evidence="9 10">
    <name type="scientific">Cryobacterium frigoriphilum</name>
    <dbReference type="NCBI Taxonomy" id="1259150"/>
    <lineage>
        <taxon>Bacteria</taxon>
        <taxon>Bacillati</taxon>
        <taxon>Actinomycetota</taxon>
        <taxon>Actinomycetes</taxon>
        <taxon>Micrococcales</taxon>
        <taxon>Microbacteriaceae</taxon>
        <taxon>Cryobacterium</taxon>
    </lineage>
</organism>
<dbReference type="GO" id="GO:0003755">
    <property type="term" value="F:peptidyl-prolyl cis-trans isomerase activity"/>
    <property type="evidence" value="ECO:0007669"/>
    <property type="project" value="UniProtKB-KW"/>
</dbReference>
<protein>
    <recommendedName>
        <fullName evidence="3 6">peptidylprolyl isomerase</fullName>
        <ecNumber evidence="3 6">5.2.1.8</ecNumber>
    </recommendedName>
</protein>
<dbReference type="EC" id="5.2.1.8" evidence="3 6"/>
<dbReference type="PANTHER" id="PTHR43811">
    <property type="entry name" value="FKBP-TYPE PEPTIDYL-PROLYL CIS-TRANS ISOMERASE FKPA"/>
    <property type="match status" value="1"/>
</dbReference>
<comment type="catalytic activity">
    <reaction evidence="1 6">
        <text>[protein]-peptidylproline (omega=180) = [protein]-peptidylproline (omega=0)</text>
        <dbReference type="Rhea" id="RHEA:16237"/>
        <dbReference type="Rhea" id="RHEA-COMP:10747"/>
        <dbReference type="Rhea" id="RHEA-COMP:10748"/>
        <dbReference type="ChEBI" id="CHEBI:83833"/>
        <dbReference type="ChEBI" id="CHEBI:83834"/>
        <dbReference type="EC" id="5.2.1.8"/>
    </reaction>
</comment>
<feature type="domain" description="PPIase FKBP-type" evidence="8">
    <location>
        <begin position="116"/>
        <end position="207"/>
    </location>
</feature>
<dbReference type="InterPro" id="IPR001179">
    <property type="entry name" value="PPIase_FKBP_dom"/>
</dbReference>
<evidence type="ECO:0000256" key="4">
    <source>
        <dbReference type="ARBA" id="ARBA00023110"/>
    </source>
</evidence>
<feature type="compositionally biased region" description="Low complexity" evidence="7">
    <location>
        <begin position="15"/>
        <end position="27"/>
    </location>
</feature>
<feature type="region of interest" description="Disordered" evidence="7">
    <location>
        <begin position="1"/>
        <end position="30"/>
    </location>
</feature>
<dbReference type="SUPFAM" id="SSF54534">
    <property type="entry name" value="FKBP-like"/>
    <property type="match status" value="2"/>
</dbReference>
<evidence type="ECO:0000256" key="1">
    <source>
        <dbReference type="ARBA" id="ARBA00000971"/>
    </source>
</evidence>
<keyword evidence="4 6" id="KW-0697">Rotamase</keyword>
<evidence type="ECO:0000256" key="3">
    <source>
        <dbReference type="ARBA" id="ARBA00013194"/>
    </source>
</evidence>
<dbReference type="OrthoDB" id="25996at2"/>
<evidence type="ECO:0000259" key="8">
    <source>
        <dbReference type="PROSITE" id="PS50059"/>
    </source>
</evidence>
<proteinExistence type="inferred from homology"/>
<accession>A0A4R9A403</accession>
<feature type="domain" description="PPIase FKBP-type" evidence="8">
    <location>
        <begin position="262"/>
        <end position="356"/>
    </location>
</feature>
<evidence type="ECO:0000256" key="6">
    <source>
        <dbReference type="PROSITE-ProRule" id="PRU00277"/>
    </source>
</evidence>
<dbReference type="EMBL" id="SOHE01000036">
    <property type="protein sequence ID" value="TFD51577.1"/>
    <property type="molecule type" value="Genomic_DNA"/>
</dbReference>
<evidence type="ECO:0000256" key="2">
    <source>
        <dbReference type="ARBA" id="ARBA00006577"/>
    </source>
</evidence>
<dbReference type="Pfam" id="PF00254">
    <property type="entry name" value="FKBP_C"/>
    <property type="match status" value="1"/>
</dbReference>
<comment type="similarity">
    <text evidence="2">Belongs to the FKBP-type PPIase family.</text>
</comment>
<name>A0A4R9A403_9MICO</name>
<evidence type="ECO:0000256" key="5">
    <source>
        <dbReference type="ARBA" id="ARBA00023235"/>
    </source>
</evidence>
<dbReference type="PROSITE" id="PS50059">
    <property type="entry name" value="FKBP_PPIASE"/>
    <property type="match status" value="2"/>
</dbReference>
<reference evidence="9 10" key="1">
    <citation type="submission" date="2019-03" db="EMBL/GenBank/DDBJ databases">
        <title>Genomics of glacier-inhabiting Cryobacterium strains.</title>
        <authorList>
            <person name="Liu Q."/>
            <person name="Xin Y.-H."/>
        </authorList>
    </citation>
    <scope>NUCLEOTIDE SEQUENCE [LARGE SCALE GENOMIC DNA]</scope>
    <source>
        <strain evidence="9 10">Hh14</strain>
    </source>
</reference>
<evidence type="ECO:0000313" key="10">
    <source>
        <dbReference type="Proteomes" id="UP000297447"/>
    </source>
</evidence>
<comment type="caution">
    <text evidence="9">The sequence shown here is derived from an EMBL/GenBank/DDBJ whole genome shotgun (WGS) entry which is preliminary data.</text>
</comment>
<evidence type="ECO:0000256" key="7">
    <source>
        <dbReference type="SAM" id="MobiDB-lite"/>
    </source>
</evidence>
<evidence type="ECO:0000313" key="9">
    <source>
        <dbReference type="EMBL" id="TFD51577.1"/>
    </source>
</evidence>
<dbReference type="Proteomes" id="UP000297447">
    <property type="component" value="Unassembled WGS sequence"/>
</dbReference>
<gene>
    <name evidence="9" type="ORF">E3T55_07625</name>
</gene>
<dbReference type="InterPro" id="IPR046357">
    <property type="entry name" value="PPIase_dom_sf"/>
</dbReference>